<keyword evidence="2" id="KW-0479">Metal-binding</keyword>
<dbReference type="InterPro" id="IPR012340">
    <property type="entry name" value="NA-bd_OB-fold"/>
</dbReference>
<dbReference type="Gene3D" id="2.40.50.140">
    <property type="entry name" value="Nucleic acid-binding proteins"/>
    <property type="match status" value="2"/>
</dbReference>
<dbReference type="InterPro" id="IPR049507">
    <property type="entry name" value="SHLD2_OB1"/>
</dbReference>
<organism evidence="5 6">
    <name type="scientific">Mya arenaria</name>
    <name type="common">Soft-shell clam</name>
    <dbReference type="NCBI Taxonomy" id="6604"/>
    <lineage>
        <taxon>Eukaryota</taxon>
        <taxon>Metazoa</taxon>
        <taxon>Spiralia</taxon>
        <taxon>Lophotrochozoa</taxon>
        <taxon>Mollusca</taxon>
        <taxon>Bivalvia</taxon>
        <taxon>Autobranchia</taxon>
        <taxon>Heteroconchia</taxon>
        <taxon>Euheterodonta</taxon>
        <taxon>Imparidentia</taxon>
        <taxon>Neoheterodontei</taxon>
        <taxon>Myida</taxon>
        <taxon>Myoidea</taxon>
        <taxon>Myidae</taxon>
        <taxon>Mya</taxon>
    </lineage>
</organism>
<evidence type="ECO:0000313" key="6">
    <source>
        <dbReference type="Proteomes" id="UP001164746"/>
    </source>
</evidence>
<comment type="cofactor">
    <cofactor evidence="1">
        <name>a divalent metal cation</name>
        <dbReference type="ChEBI" id="CHEBI:60240"/>
    </cofactor>
</comment>
<dbReference type="EMBL" id="CP111021">
    <property type="protein sequence ID" value="WAR17768.1"/>
    <property type="molecule type" value="Genomic_DNA"/>
</dbReference>
<feature type="non-terminal residue" evidence="5">
    <location>
        <position position="1"/>
    </location>
</feature>
<evidence type="ECO:0000259" key="3">
    <source>
        <dbReference type="Pfam" id="PF13359"/>
    </source>
</evidence>
<sequence>MARHACCAKVFDELKFSKFAFGTSVVLRDVIQKTEDSRHIVVTKNTKVFVTSKVACPDAHITEGQAIVNPPPADVEGAKRTVKVCGEDVDIRVVTLEENQVRAKVTLWRDATELTVKAGDYVSITDVVVNMFKGEASLSSTSRSKVEEEEERTVKTQGQDTQIKALIVEDASGRASVTMWRNQINRDVRPGNYIEMTDLVVSTYKNSTTFSTTAGSTVTNEQQTWMSGKRHYPTTNIMIQQKLMYNLKPGDAVMVYRVFNVAMELKKNRVKLLNPDFKGRDRDRSSQQEDKRSEYISKARIHVERLIQRIKTVHFLERSVCLNMLNNITQVFI</sequence>
<evidence type="ECO:0000256" key="2">
    <source>
        <dbReference type="ARBA" id="ARBA00022723"/>
    </source>
</evidence>
<dbReference type="PANTHER" id="PTHR23080:SF143">
    <property type="entry name" value="SI:DKEY-56D12.4"/>
    <property type="match status" value="1"/>
</dbReference>
<protein>
    <submittedName>
        <fullName evidence="5">Uncharacterized protein</fullName>
    </submittedName>
</protein>
<feature type="domain" description="Shieldin complex subunit 2 first OB fold" evidence="4">
    <location>
        <begin position="93"/>
        <end position="146"/>
    </location>
</feature>
<evidence type="ECO:0000313" key="5">
    <source>
        <dbReference type="EMBL" id="WAR17768.1"/>
    </source>
</evidence>
<keyword evidence="6" id="KW-1185">Reference proteome</keyword>
<dbReference type="InterPro" id="IPR027806">
    <property type="entry name" value="HARBI1_dom"/>
</dbReference>
<accession>A0ABY7FAR3</accession>
<dbReference type="Pfam" id="PF21669">
    <property type="entry name" value="SHLD2_OB1"/>
    <property type="match status" value="1"/>
</dbReference>
<feature type="domain" description="DDE Tnp4" evidence="3">
    <location>
        <begin position="200"/>
        <end position="331"/>
    </location>
</feature>
<gene>
    <name evidence="5" type="ORF">MAR_032362</name>
</gene>
<evidence type="ECO:0000256" key="1">
    <source>
        <dbReference type="ARBA" id="ARBA00001968"/>
    </source>
</evidence>
<dbReference type="Pfam" id="PF13359">
    <property type="entry name" value="DDE_Tnp_4"/>
    <property type="match status" value="1"/>
</dbReference>
<proteinExistence type="predicted"/>
<dbReference type="Proteomes" id="UP001164746">
    <property type="component" value="Chromosome 10"/>
</dbReference>
<reference evidence="5" key="1">
    <citation type="submission" date="2022-11" db="EMBL/GenBank/DDBJ databases">
        <title>Centuries of genome instability and evolution in soft-shell clam transmissible cancer (bioRxiv).</title>
        <authorList>
            <person name="Hart S.F.M."/>
            <person name="Yonemitsu M.A."/>
            <person name="Giersch R.M."/>
            <person name="Beal B.F."/>
            <person name="Arriagada G."/>
            <person name="Davis B.W."/>
            <person name="Ostrander E.A."/>
            <person name="Goff S.P."/>
            <person name="Metzger M.J."/>
        </authorList>
    </citation>
    <scope>NUCLEOTIDE SEQUENCE</scope>
    <source>
        <strain evidence="5">MELC-2E11</strain>
        <tissue evidence="5">Siphon/mantle</tissue>
    </source>
</reference>
<dbReference type="SUPFAM" id="SSF50249">
    <property type="entry name" value="Nucleic acid-binding proteins"/>
    <property type="match status" value="2"/>
</dbReference>
<evidence type="ECO:0000259" key="4">
    <source>
        <dbReference type="Pfam" id="PF21669"/>
    </source>
</evidence>
<name>A0ABY7FAR3_MYAAR</name>
<dbReference type="PANTHER" id="PTHR23080">
    <property type="entry name" value="THAP DOMAIN PROTEIN"/>
    <property type="match status" value="1"/>
</dbReference>